<organism evidence="4 5">
    <name type="scientific">Phytophthora infestans</name>
    <name type="common">Potato late blight agent</name>
    <name type="synonym">Botrytis infestans</name>
    <dbReference type="NCBI Taxonomy" id="4787"/>
    <lineage>
        <taxon>Eukaryota</taxon>
        <taxon>Sar</taxon>
        <taxon>Stramenopiles</taxon>
        <taxon>Oomycota</taxon>
        <taxon>Peronosporomycetes</taxon>
        <taxon>Peronosporales</taxon>
        <taxon>Peronosporaceae</taxon>
        <taxon>Phytophthora</taxon>
    </lineage>
</organism>
<comment type="caution">
    <text evidence="4">The sequence shown here is derived from an EMBL/GenBank/DDBJ whole genome shotgun (WGS) entry which is preliminary data.</text>
</comment>
<dbReference type="Proteomes" id="UP000602510">
    <property type="component" value="Unassembled WGS sequence"/>
</dbReference>
<feature type="compositionally biased region" description="Acidic residues" evidence="1">
    <location>
        <begin position="30"/>
        <end position="42"/>
    </location>
</feature>
<dbReference type="InterPro" id="IPR036291">
    <property type="entry name" value="NAD(P)-bd_dom_sf"/>
</dbReference>
<dbReference type="Gene3D" id="1.10.1040.10">
    <property type="entry name" value="N-(1-d-carboxylethyl)-l-norvaline Dehydrogenase, domain 2"/>
    <property type="match status" value="2"/>
</dbReference>
<gene>
    <name evidence="4" type="ORF">GN244_ATG05794</name>
</gene>
<dbReference type="PANTHER" id="PTHR43060:SF15">
    <property type="entry name" value="3-HYDROXYISOBUTYRATE DEHYDROGENASE-LIKE 1, MITOCHONDRIAL-RELATED"/>
    <property type="match status" value="1"/>
</dbReference>
<accession>A0A833SYF3</accession>
<sequence>MERRRGTASPEGNSNISTDTKDANSSLDAMDPDAEVSAEVNEELALQQHQTSPSYSLLGKREADTELHEEEHEEEEAEEDPSRVLPTAEEEQALVQCVGIDQCFDSWDDFHRAMEEYCATTHQPMRLRTSDSAKAVNCRAAKRNSLKEPIDESVGFVKKLYLCTHGVKTKPRGKGKRPRQHYRYMGCPAMIRACISERKTGDFEGQDKGKYVVRVVAQINRHNHRLSEHLFKSYSESRVVIDDELIVPNSQSRLKEEQSVTAPATASVASVEQQITATVHPDLDDPVLKTNPLFQTQGLDLMSAASRVKIRVGWIGTGIMGASMCGHLMNHGYDVTVYNRTLSKCDGLREKGARVAGSPAEVAQNSDIVFIMVGYPSDVKSVVLDPDSGLLSRMKAGGIIVDMTTSSPALAKKIYDAAKLKGVSTLDAPVSGGDVGARDATLSVMVGGDMESVYVTMPFLSIMGKSVRHMGPAGAGQHTKMMNQILIATNMIGVVEGLLYAKKSGLDMDEAIRAVSAGAAGSWSISNMGPRIVKRDFDPGFFVEHFLKDMSIALKEAERMNLSLPGLSLAHQLYIAVRAQGHGRLGTQALMLALEQLNGIYPEKANNVEVVSSKLLAAIGFDPSFNTLSTNKKAAIDKQSALVAAVKPRVGWIGTGVMGASMVGHILKHGYEVTVFNRTLSKCDGLKEQGATVASSPAEVAKVSDIVFGIVGYPSDVRKVFLDPDWGVLSSIKSGGVIVDMTTSEPSLAKEIYEAAKQKDVSSLDAPVSGGDVGAREGTLSIMVGGDADTVKSTMPLFEIMGKNIRHMGGAGAGQHTKMVNQILIATNMIGVVEGLLYAQKSGLDVEEAIRAVSAGAAGSWSISNLGPRIAKRNFDPGFFVEHFVKDMGIALKEAESMNLSLPGLALANQLYVAVKAQGHGRLGTHSLMLALEQLNGIDSK</sequence>
<feature type="region of interest" description="Disordered" evidence="1">
    <location>
        <begin position="1"/>
        <end position="85"/>
    </location>
</feature>
<protein>
    <submittedName>
        <fullName evidence="4">NAD-binding of NADP-dependent 3-hydroxyisobutyrate dehydrogenase</fullName>
    </submittedName>
</protein>
<feature type="compositionally biased region" description="Basic and acidic residues" evidence="1">
    <location>
        <begin position="59"/>
        <end position="70"/>
    </location>
</feature>
<dbReference type="InterPro" id="IPR029154">
    <property type="entry name" value="HIBADH-like_NADP-bd"/>
</dbReference>
<proteinExistence type="predicted"/>
<feature type="compositionally biased region" description="Polar residues" evidence="1">
    <location>
        <begin position="10"/>
        <end position="27"/>
    </location>
</feature>
<feature type="domain" description="6-phosphogluconate dehydrogenase NADP-binding" evidence="2">
    <location>
        <begin position="311"/>
        <end position="471"/>
    </location>
</feature>
<evidence type="ECO:0000313" key="4">
    <source>
        <dbReference type="EMBL" id="KAF4041968.1"/>
    </source>
</evidence>
<dbReference type="AlphaFoldDB" id="A0A833SYF3"/>
<evidence type="ECO:0000256" key="1">
    <source>
        <dbReference type="SAM" id="MobiDB-lite"/>
    </source>
</evidence>
<dbReference type="InterPro" id="IPR008927">
    <property type="entry name" value="6-PGluconate_DH-like_C_sf"/>
</dbReference>
<feature type="domain" description="3-hydroxyisobutyrate dehydrogenase-like NAD-binding" evidence="3">
    <location>
        <begin position="474"/>
        <end position="591"/>
    </location>
</feature>
<dbReference type="Pfam" id="PF14833">
    <property type="entry name" value="NAD_binding_11"/>
    <property type="match status" value="2"/>
</dbReference>
<dbReference type="Gene3D" id="3.40.50.720">
    <property type="entry name" value="NAD(P)-binding Rossmann-like Domain"/>
    <property type="match status" value="2"/>
</dbReference>
<evidence type="ECO:0000313" key="5">
    <source>
        <dbReference type="Proteomes" id="UP000602510"/>
    </source>
</evidence>
<dbReference type="InterPro" id="IPR006115">
    <property type="entry name" value="6PGDH_NADP-bd"/>
</dbReference>
<keyword evidence="5" id="KW-1185">Reference proteome</keyword>
<dbReference type="PANTHER" id="PTHR43060">
    <property type="entry name" value="3-HYDROXYISOBUTYRATE DEHYDROGENASE-LIKE 1, MITOCHONDRIAL-RELATED"/>
    <property type="match status" value="1"/>
</dbReference>
<dbReference type="Pfam" id="PF03446">
    <property type="entry name" value="NAD_binding_2"/>
    <property type="match status" value="2"/>
</dbReference>
<dbReference type="SUPFAM" id="SSF51735">
    <property type="entry name" value="NAD(P)-binding Rossmann-fold domains"/>
    <property type="match status" value="2"/>
</dbReference>
<dbReference type="SUPFAM" id="SSF48179">
    <property type="entry name" value="6-phosphogluconate dehydrogenase C-terminal domain-like"/>
    <property type="match status" value="2"/>
</dbReference>
<feature type="domain" description="6-phosphogluconate dehydrogenase NADP-binding" evidence="2">
    <location>
        <begin position="649"/>
        <end position="809"/>
    </location>
</feature>
<feature type="domain" description="3-hydroxyisobutyrate dehydrogenase-like NAD-binding" evidence="3">
    <location>
        <begin position="812"/>
        <end position="928"/>
    </location>
</feature>
<dbReference type="InterPro" id="IPR013328">
    <property type="entry name" value="6PGD_dom2"/>
</dbReference>
<name>A0A833SYF3_PHYIN</name>
<reference evidence="4" key="1">
    <citation type="submission" date="2020-04" db="EMBL/GenBank/DDBJ databases">
        <title>Hybrid Assembly of Korean Phytophthora infestans isolates.</title>
        <authorList>
            <person name="Prokchorchik M."/>
            <person name="Lee Y."/>
            <person name="Seo J."/>
            <person name="Cho J.-H."/>
            <person name="Park Y.-E."/>
            <person name="Jang D.-C."/>
            <person name="Im J.-S."/>
            <person name="Choi J.-G."/>
            <person name="Park H.-J."/>
            <person name="Lee G.-B."/>
            <person name="Lee Y.-G."/>
            <person name="Hong S.-Y."/>
            <person name="Cho K."/>
            <person name="Sohn K.H."/>
        </authorList>
    </citation>
    <scope>NUCLEOTIDE SEQUENCE</scope>
    <source>
        <strain evidence="4">KR_1_A1</strain>
    </source>
</reference>
<dbReference type="GO" id="GO:0050661">
    <property type="term" value="F:NADP binding"/>
    <property type="evidence" value="ECO:0007669"/>
    <property type="project" value="InterPro"/>
</dbReference>
<evidence type="ECO:0000259" key="3">
    <source>
        <dbReference type="Pfam" id="PF14833"/>
    </source>
</evidence>
<evidence type="ECO:0000259" key="2">
    <source>
        <dbReference type="Pfam" id="PF03446"/>
    </source>
</evidence>
<dbReference type="EMBL" id="WSZM01000110">
    <property type="protein sequence ID" value="KAF4041968.1"/>
    <property type="molecule type" value="Genomic_DNA"/>
</dbReference>
<dbReference type="GO" id="GO:0051287">
    <property type="term" value="F:NAD binding"/>
    <property type="evidence" value="ECO:0007669"/>
    <property type="project" value="InterPro"/>
</dbReference>